<feature type="region of interest" description="Disordered" evidence="1">
    <location>
        <begin position="1"/>
        <end position="20"/>
    </location>
</feature>
<dbReference type="EMBL" id="PGGS01000259">
    <property type="protein sequence ID" value="PNH06096.1"/>
    <property type="molecule type" value="Genomic_DNA"/>
</dbReference>
<gene>
    <name evidence="2" type="ORF">TSOC_007573</name>
</gene>
<evidence type="ECO:0000256" key="1">
    <source>
        <dbReference type="SAM" id="MobiDB-lite"/>
    </source>
</evidence>
<sequence length="73" mass="8111">MSGQRPVWGRSPLPKPEPDLLGGVFKAVLVVVRQRDVNRDVHLDQRVWGRHDNNGCSEGTTRSSGMDTVTRAD</sequence>
<evidence type="ECO:0000313" key="2">
    <source>
        <dbReference type="EMBL" id="PNH06096.1"/>
    </source>
</evidence>
<dbReference type="Proteomes" id="UP000236333">
    <property type="component" value="Unassembled WGS sequence"/>
</dbReference>
<evidence type="ECO:0000313" key="3">
    <source>
        <dbReference type="Proteomes" id="UP000236333"/>
    </source>
</evidence>
<feature type="compositionally biased region" description="Polar residues" evidence="1">
    <location>
        <begin position="54"/>
        <end position="67"/>
    </location>
</feature>
<keyword evidence="3" id="KW-1185">Reference proteome</keyword>
<comment type="caution">
    <text evidence="2">The sequence shown here is derived from an EMBL/GenBank/DDBJ whole genome shotgun (WGS) entry which is preliminary data.</text>
</comment>
<accession>A0A2J8A0Q4</accession>
<protein>
    <submittedName>
        <fullName evidence="2">Uncharacterized protein</fullName>
    </submittedName>
</protein>
<name>A0A2J8A0Q4_9CHLO</name>
<dbReference type="AlphaFoldDB" id="A0A2J8A0Q4"/>
<proteinExistence type="predicted"/>
<reference evidence="2 3" key="1">
    <citation type="journal article" date="2017" name="Mol. Biol. Evol.">
        <title>The 4-celled Tetrabaena socialis nuclear genome reveals the essential components for genetic control of cell number at the origin of multicellularity in the volvocine lineage.</title>
        <authorList>
            <person name="Featherston J."/>
            <person name="Arakaki Y."/>
            <person name="Hanschen E.R."/>
            <person name="Ferris P.J."/>
            <person name="Michod R.E."/>
            <person name="Olson B.J.S.C."/>
            <person name="Nozaki H."/>
            <person name="Durand P.M."/>
        </authorList>
    </citation>
    <scope>NUCLEOTIDE SEQUENCE [LARGE SCALE GENOMIC DNA]</scope>
    <source>
        <strain evidence="2 3">NIES-571</strain>
    </source>
</reference>
<organism evidence="2 3">
    <name type="scientific">Tetrabaena socialis</name>
    <dbReference type="NCBI Taxonomy" id="47790"/>
    <lineage>
        <taxon>Eukaryota</taxon>
        <taxon>Viridiplantae</taxon>
        <taxon>Chlorophyta</taxon>
        <taxon>core chlorophytes</taxon>
        <taxon>Chlorophyceae</taxon>
        <taxon>CS clade</taxon>
        <taxon>Chlamydomonadales</taxon>
        <taxon>Tetrabaenaceae</taxon>
        <taxon>Tetrabaena</taxon>
    </lineage>
</organism>
<feature type="region of interest" description="Disordered" evidence="1">
    <location>
        <begin position="49"/>
        <end position="73"/>
    </location>
</feature>